<evidence type="ECO:0000256" key="1">
    <source>
        <dbReference type="SAM" id="MobiDB-lite"/>
    </source>
</evidence>
<dbReference type="PANTHER" id="PTHR40469:SF2">
    <property type="entry name" value="GALACTOSE-BINDING DOMAIN-LIKE SUPERFAMILY PROTEIN"/>
    <property type="match status" value="1"/>
</dbReference>
<accession>A0A7X1KPS0</accession>
<evidence type="ECO:0000259" key="3">
    <source>
        <dbReference type="Pfam" id="PF06283"/>
    </source>
</evidence>
<feature type="chain" id="PRO_5030793291" evidence="2">
    <location>
        <begin position="25"/>
        <end position="305"/>
    </location>
</feature>
<gene>
    <name evidence="4" type="ORF">H7F53_07650</name>
</gene>
<feature type="signal peptide" evidence="2">
    <location>
        <begin position="1"/>
        <end position="24"/>
    </location>
</feature>
<dbReference type="InterPro" id="IPR029010">
    <property type="entry name" value="ThuA-like"/>
</dbReference>
<sequence length="305" mass="33587">MIRRTLCTLALATALMGQAPPPPAATPQPERKPPPGYQDPYAGKKRLLIIADLSTGNQSAHMAVSHAVAVIEQLGRQSGAYVAFIRTDTDWITKGETWGKGNYAKGGRSQARGKNLDYFDAVLFYTNGETNMTAEQKQDLLDYIAKDGKGFIGVHTATATAYGWPEYGEMLGGVFDNHPWMIAEAKVIVERPDFPAMKGWKTGMVFRDEHYQMRPAPYSRDKVDVLARLDPASVDLKAPMVHRTDADFPVAWIKSYGAGRVFYTGLGHTDAAWDDPRVRTMTLEAIKWAIGGGQAPRPHPLPRGN</sequence>
<name>A0A7X1KPS0_9SPHN</name>
<evidence type="ECO:0000313" key="4">
    <source>
        <dbReference type="EMBL" id="MBC2669014.1"/>
    </source>
</evidence>
<dbReference type="SUPFAM" id="SSF52317">
    <property type="entry name" value="Class I glutamine amidotransferase-like"/>
    <property type="match status" value="1"/>
</dbReference>
<feature type="domain" description="ThuA-like" evidence="3">
    <location>
        <begin position="111"/>
        <end position="289"/>
    </location>
</feature>
<evidence type="ECO:0000256" key="2">
    <source>
        <dbReference type="SAM" id="SignalP"/>
    </source>
</evidence>
<reference evidence="4 5" key="1">
    <citation type="submission" date="2020-08" db="EMBL/GenBank/DDBJ databases">
        <title>The genome sequence of type strain Novosphingobium piscinae KCTC 42194.</title>
        <authorList>
            <person name="Liu Y."/>
        </authorList>
    </citation>
    <scope>NUCLEOTIDE SEQUENCE [LARGE SCALE GENOMIC DNA]</scope>
    <source>
        <strain evidence="4 5">KCTC 42194</strain>
    </source>
</reference>
<dbReference type="Gene3D" id="3.40.50.880">
    <property type="match status" value="1"/>
</dbReference>
<dbReference type="RefSeq" id="WP_185678908.1">
    <property type="nucleotide sequence ID" value="NZ_JACLAX010000006.1"/>
</dbReference>
<dbReference type="EMBL" id="JACLAX010000006">
    <property type="protein sequence ID" value="MBC2669014.1"/>
    <property type="molecule type" value="Genomic_DNA"/>
</dbReference>
<comment type="caution">
    <text evidence="4">The sequence shown here is derived from an EMBL/GenBank/DDBJ whole genome shotgun (WGS) entry which is preliminary data.</text>
</comment>
<dbReference type="PANTHER" id="PTHR40469">
    <property type="entry name" value="SECRETED GLYCOSYL HYDROLASE"/>
    <property type="match status" value="1"/>
</dbReference>
<keyword evidence="5" id="KW-1185">Reference proteome</keyword>
<dbReference type="Pfam" id="PF06283">
    <property type="entry name" value="ThuA"/>
    <property type="match status" value="1"/>
</dbReference>
<dbReference type="Proteomes" id="UP000551327">
    <property type="component" value="Unassembled WGS sequence"/>
</dbReference>
<protein>
    <submittedName>
        <fullName evidence="4">ThuA domain-containing protein</fullName>
    </submittedName>
</protein>
<proteinExistence type="predicted"/>
<keyword evidence="2" id="KW-0732">Signal</keyword>
<feature type="region of interest" description="Disordered" evidence="1">
    <location>
        <begin position="17"/>
        <end position="39"/>
    </location>
</feature>
<organism evidence="4 5">
    <name type="scientific">Novosphingobium piscinae</name>
    <dbReference type="NCBI Taxonomy" id="1507448"/>
    <lineage>
        <taxon>Bacteria</taxon>
        <taxon>Pseudomonadati</taxon>
        <taxon>Pseudomonadota</taxon>
        <taxon>Alphaproteobacteria</taxon>
        <taxon>Sphingomonadales</taxon>
        <taxon>Sphingomonadaceae</taxon>
        <taxon>Novosphingobium</taxon>
    </lineage>
</organism>
<dbReference type="InterPro" id="IPR029062">
    <property type="entry name" value="Class_I_gatase-like"/>
</dbReference>
<evidence type="ECO:0000313" key="5">
    <source>
        <dbReference type="Proteomes" id="UP000551327"/>
    </source>
</evidence>
<dbReference type="AlphaFoldDB" id="A0A7X1KPS0"/>